<accession>A0A3N0IPP1</accession>
<feature type="transmembrane region" description="Helical" evidence="1">
    <location>
        <begin position="200"/>
        <end position="221"/>
    </location>
</feature>
<evidence type="ECO:0000313" key="4">
    <source>
        <dbReference type="EMBL" id="RNM38636.1"/>
    </source>
</evidence>
<dbReference type="SMART" id="SM00267">
    <property type="entry name" value="GGDEF"/>
    <property type="match status" value="1"/>
</dbReference>
<reference evidence="6" key="2">
    <citation type="submission" date="2018-05" db="EMBL/GenBank/DDBJ databases">
        <title>Genome Sequencing of selected type strains of the family Eggerthellaceae.</title>
        <authorList>
            <person name="Danylec N."/>
            <person name="Stoll D.A."/>
            <person name="Doetsch A."/>
            <person name="Huch M."/>
        </authorList>
    </citation>
    <scope>NUCLEOTIDE SEQUENCE [LARGE SCALE GENOMIC DNA]</scope>
    <source>
        <strain evidence="6">DSM 16107</strain>
    </source>
</reference>
<reference evidence="4" key="3">
    <citation type="journal article" date="2019" name="Microbiol. Resour. Announc.">
        <title>Draft Genome Sequences of Type Strains of Gordonibacter faecihominis, Paraeggerthella hongkongensis, Parvibacter caecicola,Slackia equolifaciens, Slackia faecicanis, and Slackia isoflavoniconvertens.</title>
        <authorList>
            <person name="Danylec N."/>
            <person name="Stoll D.A."/>
            <person name="Dotsch A."/>
            <person name="Huch M."/>
        </authorList>
    </citation>
    <scope>NUCLEOTIDE SEQUENCE</scope>
    <source>
        <strain evidence="4">DSM 16107</strain>
    </source>
</reference>
<dbReference type="PANTHER" id="PTHR45138">
    <property type="entry name" value="REGULATORY COMPONENTS OF SENSORY TRANSDUCTION SYSTEM"/>
    <property type="match status" value="1"/>
</dbReference>
<sequence length="385" mass="42553">MAARRRSVKRGLSRVDVQVCVIVAVVVACSFLCVYAFNYQVTYGDMLSSLKERSDSIHEYVEDSLDKATFSGIDSAEDMDDPSYRTMKKAFEAVKEATGVRYLYTAKRTDEGSFVYVVDGLSSKSDDFRAPGDLIEDEIVPDMERALDNEVVYPSDIKDTGWGYVFVTYYPIHEDGKVIGVIGIEFDAQHQYDAFETVRIGTPVIAALFCLLAIVVAFFVFRRVSNPWYRDMANTDYLTGLKNRNAFEVDVANWERAEARACGGIVSVDLDGLKDLNDTFGHAAGDEAIKRAAAVVAGACAGEGMVYRVGGDEFVACFFDLDDERAAAFARRVHEACAAEQVEGRALSLSVGWALRAPGEGMEDLLRRADASMYEEKKRSRAARG</sequence>
<dbReference type="PANTHER" id="PTHR45138:SF9">
    <property type="entry name" value="DIGUANYLATE CYCLASE DGCM-RELATED"/>
    <property type="match status" value="1"/>
</dbReference>
<dbReference type="AlphaFoldDB" id="A0A3N0IPP1"/>
<dbReference type="CDD" id="cd01949">
    <property type="entry name" value="GGDEF"/>
    <property type="match status" value="1"/>
</dbReference>
<dbReference type="OrthoDB" id="23692at2"/>
<evidence type="ECO:0000313" key="6">
    <source>
        <dbReference type="Proteomes" id="UP000270112"/>
    </source>
</evidence>
<evidence type="ECO:0000259" key="2">
    <source>
        <dbReference type="PROSITE" id="PS50887"/>
    </source>
</evidence>
<dbReference type="Gene3D" id="3.30.70.270">
    <property type="match status" value="1"/>
</dbReference>
<dbReference type="GO" id="GO:0043709">
    <property type="term" value="P:cell adhesion involved in single-species biofilm formation"/>
    <property type="evidence" value="ECO:0007669"/>
    <property type="project" value="TreeGrafter"/>
</dbReference>
<dbReference type="GO" id="GO:1902201">
    <property type="term" value="P:negative regulation of bacterial-type flagellum-dependent cell motility"/>
    <property type="evidence" value="ECO:0007669"/>
    <property type="project" value="TreeGrafter"/>
</dbReference>
<organism evidence="4 6">
    <name type="scientific">Eggerthella sinensis</name>
    <dbReference type="NCBI Taxonomy" id="242230"/>
    <lineage>
        <taxon>Bacteria</taxon>
        <taxon>Bacillati</taxon>
        <taxon>Actinomycetota</taxon>
        <taxon>Coriobacteriia</taxon>
        <taxon>Eggerthellales</taxon>
        <taxon>Eggerthellaceae</taxon>
        <taxon>Eggerthella</taxon>
    </lineage>
</organism>
<reference evidence="3 5" key="1">
    <citation type="journal article" date="2018" name="Elife">
        <title>Discovery and characterization of a prevalent human gut bacterial enzyme sufficient for the inactivation of a family of plant toxins.</title>
        <authorList>
            <person name="Koppel N."/>
            <person name="Bisanz J.E."/>
            <person name="Pandelia M.E."/>
            <person name="Turnbaugh P.J."/>
            <person name="Balskus E.P."/>
        </authorList>
    </citation>
    <scope>NUCLEOTIDE SEQUENCE [LARGE SCALE GENOMIC DNA]</scope>
    <source>
        <strain evidence="3 5">DSM 16107</strain>
    </source>
</reference>
<feature type="transmembrane region" description="Helical" evidence="1">
    <location>
        <begin position="12"/>
        <end position="37"/>
    </location>
</feature>
<protein>
    <submittedName>
        <fullName evidence="4">GGDEF domain-containing protein</fullName>
    </submittedName>
</protein>
<dbReference type="InterPro" id="IPR050469">
    <property type="entry name" value="Diguanylate_Cyclase"/>
</dbReference>
<dbReference type="InterPro" id="IPR029787">
    <property type="entry name" value="Nucleotide_cyclase"/>
</dbReference>
<dbReference type="PROSITE" id="PS51257">
    <property type="entry name" value="PROKAR_LIPOPROTEIN"/>
    <property type="match status" value="1"/>
</dbReference>
<evidence type="ECO:0000256" key="1">
    <source>
        <dbReference type="SAM" id="Phobius"/>
    </source>
</evidence>
<dbReference type="EMBL" id="PPTT01000009">
    <property type="protein sequence ID" value="RDB69499.1"/>
    <property type="molecule type" value="Genomic_DNA"/>
</dbReference>
<dbReference type="Proteomes" id="UP000253817">
    <property type="component" value="Unassembled WGS sequence"/>
</dbReference>
<dbReference type="GO" id="GO:0052621">
    <property type="term" value="F:diguanylate cyclase activity"/>
    <property type="evidence" value="ECO:0007669"/>
    <property type="project" value="TreeGrafter"/>
</dbReference>
<name>A0A3N0IPP1_9ACTN</name>
<comment type="caution">
    <text evidence="4">The sequence shown here is derived from an EMBL/GenBank/DDBJ whole genome shotgun (WGS) entry which is preliminary data.</text>
</comment>
<dbReference type="NCBIfam" id="TIGR00254">
    <property type="entry name" value="GGDEF"/>
    <property type="match status" value="1"/>
</dbReference>
<evidence type="ECO:0000313" key="5">
    <source>
        <dbReference type="Proteomes" id="UP000253817"/>
    </source>
</evidence>
<dbReference type="InterPro" id="IPR043128">
    <property type="entry name" value="Rev_trsase/Diguanyl_cyclase"/>
</dbReference>
<dbReference type="EMBL" id="QICC01000156">
    <property type="protein sequence ID" value="RNM38636.1"/>
    <property type="molecule type" value="Genomic_DNA"/>
</dbReference>
<dbReference type="Proteomes" id="UP000270112">
    <property type="component" value="Unassembled WGS sequence"/>
</dbReference>
<dbReference type="Pfam" id="PF00990">
    <property type="entry name" value="GGDEF"/>
    <property type="match status" value="1"/>
</dbReference>
<dbReference type="InterPro" id="IPR000160">
    <property type="entry name" value="GGDEF_dom"/>
</dbReference>
<gene>
    <name evidence="3" type="ORF">C1876_06945</name>
    <name evidence="4" type="ORF">DMP09_17460</name>
</gene>
<dbReference type="PROSITE" id="PS50887">
    <property type="entry name" value="GGDEF"/>
    <property type="match status" value="1"/>
</dbReference>
<keyword evidence="1" id="KW-0812">Transmembrane</keyword>
<keyword evidence="5" id="KW-1185">Reference proteome</keyword>
<proteinExistence type="predicted"/>
<dbReference type="GO" id="GO:0005886">
    <property type="term" value="C:plasma membrane"/>
    <property type="evidence" value="ECO:0007669"/>
    <property type="project" value="TreeGrafter"/>
</dbReference>
<keyword evidence="1" id="KW-1133">Transmembrane helix</keyword>
<evidence type="ECO:0000313" key="3">
    <source>
        <dbReference type="EMBL" id="RDB69499.1"/>
    </source>
</evidence>
<dbReference type="SUPFAM" id="SSF55073">
    <property type="entry name" value="Nucleotide cyclase"/>
    <property type="match status" value="1"/>
</dbReference>
<keyword evidence="1" id="KW-0472">Membrane</keyword>
<feature type="domain" description="GGDEF" evidence="2">
    <location>
        <begin position="261"/>
        <end position="385"/>
    </location>
</feature>